<name>A0A098S7A5_9BACT</name>
<gene>
    <name evidence="1" type="ORF">IX84_18305</name>
</gene>
<dbReference type="AlphaFoldDB" id="A0A098S7A5"/>
<dbReference type="Proteomes" id="UP000029736">
    <property type="component" value="Unassembled WGS sequence"/>
</dbReference>
<accession>A0A098S7A5</accession>
<evidence type="ECO:0000313" key="1">
    <source>
        <dbReference type="EMBL" id="KGE86987.1"/>
    </source>
</evidence>
<proteinExistence type="predicted"/>
<dbReference type="Gene3D" id="3.40.50.300">
    <property type="entry name" value="P-loop containing nucleotide triphosphate hydrolases"/>
    <property type="match status" value="1"/>
</dbReference>
<comment type="caution">
    <text evidence="1">The sequence shown here is derived from an EMBL/GenBank/DDBJ whole genome shotgun (WGS) entry which is preliminary data.</text>
</comment>
<dbReference type="STRING" id="1524460.IX84_18305"/>
<organism evidence="1 2">
    <name type="scientific">Phaeodactylibacter xiamenensis</name>
    <dbReference type="NCBI Taxonomy" id="1524460"/>
    <lineage>
        <taxon>Bacteria</taxon>
        <taxon>Pseudomonadati</taxon>
        <taxon>Bacteroidota</taxon>
        <taxon>Saprospiria</taxon>
        <taxon>Saprospirales</taxon>
        <taxon>Haliscomenobacteraceae</taxon>
        <taxon>Phaeodactylibacter</taxon>
    </lineage>
</organism>
<dbReference type="InterPro" id="IPR027417">
    <property type="entry name" value="P-loop_NTPase"/>
</dbReference>
<dbReference type="EMBL" id="JPOS01000039">
    <property type="protein sequence ID" value="KGE86987.1"/>
    <property type="molecule type" value="Genomic_DNA"/>
</dbReference>
<keyword evidence="2" id="KW-1185">Reference proteome</keyword>
<reference evidence="1 2" key="1">
    <citation type="journal article" date="2014" name="Int. J. Syst. Evol. Microbiol.">
        <title>Phaeodactylibacter xiamenensis gen. nov., sp. nov., a member of the family Saprospiraceae isolated from the marine alga Phaeodactylum tricornutum.</title>
        <authorList>
            <person name="Chen Z.Jr."/>
            <person name="Lei X."/>
            <person name="Lai Q."/>
            <person name="Li Y."/>
            <person name="Zhang B."/>
            <person name="Zhang J."/>
            <person name="Zhang H."/>
            <person name="Yang L."/>
            <person name="Zheng W."/>
            <person name="Tian Y."/>
            <person name="Yu Z."/>
            <person name="Xu H.Jr."/>
            <person name="Zheng T."/>
        </authorList>
    </citation>
    <scope>NUCLEOTIDE SEQUENCE [LARGE SCALE GENOMIC DNA]</scope>
    <source>
        <strain evidence="1 2">KD52</strain>
    </source>
</reference>
<evidence type="ECO:0000313" key="2">
    <source>
        <dbReference type="Proteomes" id="UP000029736"/>
    </source>
</evidence>
<sequence>MVSICKFNFGMGAMQMARQTLLEDSRQNYDWVVVDEVGKLEVAGDGLEPAVTKLAQHYKSGAASGRLLLVVREHMVEKVAHYLGIEEYRHIRMGEALPA</sequence>
<protein>
    <submittedName>
        <fullName evidence="1">Uncharacterized protein</fullName>
    </submittedName>
</protein>